<comment type="caution">
    <text evidence="12">The sequence shown here is derived from an EMBL/GenBank/DDBJ whole genome shotgun (WGS) entry which is preliminary data.</text>
</comment>
<keyword evidence="7 10" id="KW-0804">Transcription</keyword>
<dbReference type="Pfam" id="PF02309">
    <property type="entry name" value="AUX_IAA"/>
    <property type="match status" value="1"/>
</dbReference>
<evidence type="ECO:0000256" key="10">
    <source>
        <dbReference type="RuleBase" id="RU004549"/>
    </source>
</evidence>
<evidence type="ECO:0000256" key="9">
    <source>
        <dbReference type="ARBA" id="ARBA00023294"/>
    </source>
</evidence>
<dbReference type="PANTHER" id="PTHR31734:SF2">
    <property type="entry name" value="AUXIN-RESPONSIVE PROTEIN IAA26"/>
    <property type="match status" value="1"/>
</dbReference>
<dbReference type="InterPro" id="IPR053793">
    <property type="entry name" value="PB1-like"/>
</dbReference>
<evidence type="ECO:0000313" key="12">
    <source>
        <dbReference type="EMBL" id="KAG6517689.1"/>
    </source>
</evidence>
<proteinExistence type="inferred from homology"/>
<evidence type="ECO:0000256" key="5">
    <source>
        <dbReference type="ARBA" id="ARBA00022491"/>
    </source>
</evidence>
<dbReference type="InterPro" id="IPR033389">
    <property type="entry name" value="AUX/IAA_dom"/>
</dbReference>
<feature type="domain" description="PB1" evidence="11">
    <location>
        <begin position="217"/>
        <end position="338"/>
    </location>
</feature>
<name>A0A8J5H1D7_ZINOF</name>
<organism evidence="12 13">
    <name type="scientific">Zingiber officinale</name>
    <name type="common">Ginger</name>
    <name type="synonym">Amomum zingiber</name>
    <dbReference type="NCBI Taxonomy" id="94328"/>
    <lineage>
        <taxon>Eukaryota</taxon>
        <taxon>Viridiplantae</taxon>
        <taxon>Streptophyta</taxon>
        <taxon>Embryophyta</taxon>
        <taxon>Tracheophyta</taxon>
        <taxon>Spermatophyta</taxon>
        <taxon>Magnoliopsida</taxon>
        <taxon>Liliopsida</taxon>
        <taxon>Zingiberales</taxon>
        <taxon>Zingiberaceae</taxon>
        <taxon>Zingiber</taxon>
    </lineage>
</organism>
<reference evidence="12 13" key="1">
    <citation type="submission" date="2020-08" db="EMBL/GenBank/DDBJ databases">
        <title>Plant Genome Project.</title>
        <authorList>
            <person name="Zhang R.-G."/>
        </authorList>
    </citation>
    <scope>NUCLEOTIDE SEQUENCE [LARGE SCALE GENOMIC DNA]</scope>
    <source>
        <tissue evidence="12">Rhizome</tissue>
    </source>
</reference>
<comment type="subunit">
    <text evidence="4 10">Homodimers and heterodimers.</text>
</comment>
<evidence type="ECO:0000256" key="8">
    <source>
        <dbReference type="ARBA" id="ARBA00023242"/>
    </source>
</evidence>
<accession>A0A8J5H1D7</accession>
<keyword evidence="5 10" id="KW-0678">Repressor</keyword>
<dbReference type="Gene3D" id="3.10.20.90">
    <property type="entry name" value="Phosphatidylinositol 3-kinase Catalytic Subunit, Chain A, domain 1"/>
    <property type="match status" value="1"/>
</dbReference>
<comment type="subcellular location">
    <subcellularLocation>
        <location evidence="2 10">Nucleus</location>
    </subcellularLocation>
</comment>
<comment type="function">
    <text evidence="1 10">Aux/IAA proteins are short-lived transcriptional factors that function as repressors of early auxin response genes at low auxin concentrations.</text>
</comment>
<dbReference type="GO" id="GO:0005634">
    <property type="term" value="C:nucleus"/>
    <property type="evidence" value="ECO:0007669"/>
    <property type="project" value="UniProtKB-SubCell"/>
</dbReference>
<protein>
    <recommendedName>
        <fullName evidence="10">Auxin-responsive protein</fullName>
    </recommendedName>
</protein>
<evidence type="ECO:0000259" key="11">
    <source>
        <dbReference type="PROSITE" id="PS51745"/>
    </source>
</evidence>
<dbReference type="AlphaFoldDB" id="A0A8J5H1D7"/>
<comment type="similarity">
    <text evidence="3 10">Belongs to the Aux/IAA family.</text>
</comment>
<sequence>MEREDFKKEEDGFPRLLDLIPNERVVQDGVGGRTVEHLDASEEKKLELRLGLPGGDLEEEEEELSILSLGFISKASKTSSIKRGVFKAAESKNEGFQHQETEILGLQSRVGTGVFEQQQRLEKEKADGAGPSTSSQTSPYAMPSWFSARPFCNPWNTFNLGFLFLFLEICRAAAVPVVGWPPIRSFRKKLATNSGKQRMEPGTRNIEEEVKIENNKGLLVKINMDGIPIGRKVDLKVYDSYEKLSFAVEDLFLGLLEAQKDTSTNASHKDEEGRNAFIGLLDGSGEYTLVYEDNEGHRMLVGDVPWDHTEIRQEKPPIPTILTGAASNACCRMFVSTVKRLRVLKSSDFSSAPGRFAGKEQQQSVEMGQNAFGTELISNFLWT</sequence>
<evidence type="ECO:0000313" key="13">
    <source>
        <dbReference type="Proteomes" id="UP000734854"/>
    </source>
</evidence>
<dbReference type="InterPro" id="IPR003311">
    <property type="entry name" value="AUX_IAA"/>
</dbReference>
<keyword evidence="8 10" id="KW-0539">Nucleus</keyword>
<keyword evidence="9 10" id="KW-0927">Auxin signaling pathway</keyword>
<evidence type="ECO:0000256" key="1">
    <source>
        <dbReference type="ARBA" id="ARBA00002159"/>
    </source>
</evidence>
<evidence type="ECO:0000256" key="4">
    <source>
        <dbReference type="ARBA" id="ARBA00011726"/>
    </source>
</evidence>
<dbReference type="PROSITE" id="PS51745">
    <property type="entry name" value="PB1"/>
    <property type="match status" value="1"/>
</dbReference>
<gene>
    <name evidence="12" type="ORF">ZIOFF_021086</name>
</gene>
<dbReference type="GO" id="GO:0009734">
    <property type="term" value="P:auxin-activated signaling pathway"/>
    <property type="evidence" value="ECO:0007669"/>
    <property type="project" value="UniProtKB-UniRule"/>
</dbReference>
<dbReference type="GO" id="GO:0006355">
    <property type="term" value="P:regulation of DNA-templated transcription"/>
    <property type="evidence" value="ECO:0007669"/>
    <property type="project" value="InterPro"/>
</dbReference>
<evidence type="ECO:0000256" key="3">
    <source>
        <dbReference type="ARBA" id="ARBA00006728"/>
    </source>
</evidence>
<evidence type="ECO:0000256" key="6">
    <source>
        <dbReference type="ARBA" id="ARBA00023015"/>
    </source>
</evidence>
<dbReference type="EMBL" id="JACMSC010000006">
    <property type="protein sequence ID" value="KAG6517689.1"/>
    <property type="molecule type" value="Genomic_DNA"/>
</dbReference>
<dbReference type="Proteomes" id="UP000734854">
    <property type="component" value="Unassembled WGS sequence"/>
</dbReference>
<evidence type="ECO:0000256" key="7">
    <source>
        <dbReference type="ARBA" id="ARBA00023163"/>
    </source>
</evidence>
<dbReference type="SUPFAM" id="SSF54277">
    <property type="entry name" value="CAD &amp; PB1 domains"/>
    <property type="match status" value="1"/>
</dbReference>
<keyword evidence="6 10" id="KW-0805">Transcription regulation</keyword>
<keyword evidence="13" id="KW-1185">Reference proteome</keyword>
<evidence type="ECO:0000256" key="2">
    <source>
        <dbReference type="ARBA" id="ARBA00004123"/>
    </source>
</evidence>
<dbReference type="PANTHER" id="PTHR31734">
    <property type="entry name" value="AUXIN-RESPONSIVE PROTEIN IAA17"/>
    <property type="match status" value="1"/>
</dbReference>